<dbReference type="EC" id="2.3.2.26" evidence="9"/>
<dbReference type="GO" id="GO:2000203">
    <property type="term" value="P:regulation of ribosomal large subunit export from nucleus"/>
    <property type="evidence" value="ECO:0007669"/>
    <property type="project" value="EnsemblFungi"/>
</dbReference>
<evidence type="ECO:0000256" key="7">
    <source>
        <dbReference type="ARBA" id="ARBA00022737"/>
    </source>
</evidence>
<dbReference type="FunFam" id="2.60.40.150:FF:000156">
    <property type="entry name" value="E3 ubiquitin-protein ligase"/>
    <property type="match status" value="1"/>
</dbReference>
<dbReference type="GO" id="GO:0034517">
    <property type="term" value="P:ribophagy"/>
    <property type="evidence" value="ECO:0007669"/>
    <property type="project" value="EnsemblFungi"/>
</dbReference>
<comment type="subcellular location">
    <subcellularLocation>
        <location evidence="2">Cytoplasm</location>
    </subcellularLocation>
</comment>
<feature type="compositionally biased region" description="Polar residues" evidence="12">
    <location>
        <begin position="202"/>
        <end position="211"/>
    </location>
</feature>
<dbReference type="GO" id="GO:2000235">
    <property type="term" value="P:regulation of tRNA processing"/>
    <property type="evidence" value="ECO:0007669"/>
    <property type="project" value="EnsemblFungi"/>
</dbReference>
<dbReference type="Gene3D" id="3.90.1750.10">
    <property type="entry name" value="Hect, E3 ligase catalytic domains"/>
    <property type="match status" value="1"/>
</dbReference>
<dbReference type="GO" id="GO:0006808">
    <property type="term" value="P:regulation of nitrogen utilization"/>
    <property type="evidence" value="ECO:0007669"/>
    <property type="project" value="EnsemblFungi"/>
</dbReference>
<feature type="compositionally biased region" description="Basic and acidic residues" evidence="12">
    <location>
        <begin position="215"/>
        <end position="230"/>
    </location>
</feature>
<dbReference type="GO" id="GO:0032436">
    <property type="term" value="P:positive regulation of proteasomal ubiquitin-dependent protein catabolic process"/>
    <property type="evidence" value="ECO:0007669"/>
    <property type="project" value="EnsemblFungi"/>
</dbReference>
<dbReference type="PROSITE" id="PS50020">
    <property type="entry name" value="WW_DOMAIN_2"/>
    <property type="match status" value="3"/>
</dbReference>
<feature type="compositionally biased region" description="Low complexity" evidence="12">
    <location>
        <begin position="128"/>
        <end position="144"/>
    </location>
</feature>
<dbReference type="FunFam" id="2.20.70.10:FF:000053">
    <property type="entry name" value="E3 ubiquitin-protein ligase"/>
    <property type="match status" value="1"/>
</dbReference>
<dbReference type="EMBL" id="LYUB02000024">
    <property type="protein sequence ID" value="OVF05144.1"/>
    <property type="molecule type" value="Genomic_DNA"/>
</dbReference>
<dbReference type="FunFam" id="3.90.1750.10:FF:000005">
    <property type="entry name" value="E3 ubiquitin-protein ligase"/>
    <property type="match status" value="1"/>
</dbReference>
<comment type="pathway">
    <text evidence="3 9">Protein modification; protein ubiquitination.</text>
</comment>
<dbReference type="GO" id="GO:2000232">
    <property type="term" value="P:regulation of rRNA processing"/>
    <property type="evidence" value="ECO:0007669"/>
    <property type="project" value="EnsemblFungi"/>
</dbReference>
<dbReference type="PANTHER" id="PTHR11254:SF440">
    <property type="entry name" value="E3 UBIQUITIN-PROTEIN LIGASE NEDD-4"/>
    <property type="match status" value="1"/>
</dbReference>
<dbReference type="GO" id="GO:0032956">
    <property type="term" value="P:regulation of actin cytoskeleton organization"/>
    <property type="evidence" value="ECO:0007669"/>
    <property type="project" value="EnsemblFungi"/>
</dbReference>
<dbReference type="AlphaFoldDB" id="A0AA91SZT5"/>
<proteinExistence type="inferred from homology"/>
<dbReference type="GO" id="GO:0045944">
    <property type="term" value="P:positive regulation of transcription by RNA polymerase II"/>
    <property type="evidence" value="ECO:0007669"/>
    <property type="project" value="EnsemblFungi"/>
</dbReference>
<dbReference type="InterPro" id="IPR001202">
    <property type="entry name" value="WW_dom"/>
</dbReference>
<dbReference type="Gene3D" id="2.20.70.10">
    <property type="match status" value="2"/>
</dbReference>
<dbReference type="Pfam" id="PF00397">
    <property type="entry name" value="WW"/>
    <property type="match status" value="3"/>
</dbReference>
<dbReference type="GO" id="GO:0010008">
    <property type="term" value="C:endosome membrane"/>
    <property type="evidence" value="ECO:0007669"/>
    <property type="project" value="EnsemblFungi"/>
</dbReference>
<dbReference type="FunFam" id="2.20.70.10:FF:000017">
    <property type="entry name" value="E3 ubiquitin-protein ligase"/>
    <property type="match status" value="1"/>
</dbReference>
<dbReference type="CDD" id="cd00201">
    <property type="entry name" value="WW"/>
    <property type="match status" value="3"/>
</dbReference>
<dbReference type="GO" id="GO:0034605">
    <property type="term" value="P:cellular response to heat"/>
    <property type="evidence" value="ECO:0007669"/>
    <property type="project" value="EnsemblFungi"/>
</dbReference>
<dbReference type="GO" id="GO:0007005">
    <property type="term" value="P:mitochondrion organization"/>
    <property type="evidence" value="ECO:0007669"/>
    <property type="project" value="EnsemblFungi"/>
</dbReference>
<evidence type="ECO:0000259" key="15">
    <source>
        <dbReference type="PROSITE" id="PS50237"/>
    </source>
</evidence>
<dbReference type="PROSITE" id="PS50004">
    <property type="entry name" value="C2"/>
    <property type="match status" value="1"/>
</dbReference>
<feature type="active site" description="Glycyl thioester intermediate" evidence="10 11">
    <location>
        <position position="734"/>
    </location>
</feature>
<feature type="domain" description="C2" evidence="13">
    <location>
        <begin position="1"/>
        <end position="104"/>
    </location>
</feature>
<sequence length="766" mass="87819">MPKINIKVVAAESLYKRDVFRQPDPFAVITIDGSQTKTTKTARKTLNPYWNESFNLDASEDSILVIQVFDQKKFKKKDQGFLGVVNVRLGDVIDLSLPSSEETITRDLKKSNENLAVSGRVIIVLSHSSNSNGASTNNNVSSSNGHLLPPTTPHPETSSPSADSGSNRQYSSFEDQYGRLPPGWERRTDNFGRTYYVDHNSRTTTWQRPTLEQSESERGQQRQDTTEAERRQHRGRTLPGETPQSPTLSSENVSTAGSITVNSTGANTPVSPAAAVSMAATGATTRGLGELPSGWEQRFTNEGRPYFVDHNTRTTTWVDPRRQQYIRTFGPNTTIQQQPVSQLGPLPSGWEMRLTNTARVYFVDHNTKTTTWDDPRLPSSLDQNVPQYKRDFRRKVIYFRSQPALRILPGQCHIKVRRDHIFEDSYQEIMRQTPDDLKKRLMIKFDGEEGLDYGGVSREFFFLLSHDMFNPFYCLFEYSSHDNYTLQINPNSGINPEHLNYFKFIGRVVGLGVFHRRFLDAFFVGALYKMMLRKKVVLQDMEGVDAEFYRSLQWIIDNDITGVLDLTFSAEDDKFGQIVEVDLKPGGRDIEVTEENKHEYVELICEWKIYKRIEEQFKAFIDGFNELIPQELVNVFDERELELLIGGLAEIDVEDWKKHTDYRGYQENDQVIQWFWKCIKEWDSEQKARLLQFTTGTSRIPVNGFKDLQGSDGPRRFTIEKAGEPNQLPKSHTCFNRVDLPPYTSYESLKQKLTLAVEETVGFGQE</sequence>
<feature type="domain" description="HECT" evidence="15">
    <location>
        <begin position="433"/>
        <end position="766"/>
    </location>
</feature>
<organism evidence="16 17">
    <name type="scientific">Clavispora lusitaniae</name>
    <name type="common">Candida lusitaniae</name>
    <dbReference type="NCBI Taxonomy" id="36911"/>
    <lineage>
        <taxon>Eukaryota</taxon>
        <taxon>Fungi</taxon>
        <taxon>Dikarya</taxon>
        <taxon>Ascomycota</taxon>
        <taxon>Saccharomycotina</taxon>
        <taxon>Pichiomycetes</taxon>
        <taxon>Metschnikowiaceae</taxon>
        <taxon>Clavispora</taxon>
    </lineage>
</organism>
<reference evidence="16 17" key="1">
    <citation type="submission" date="2017-04" db="EMBL/GenBank/DDBJ databases">
        <title>Draft genome of the yeast Clavispora lusitaniae type strain CBS 6936.</title>
        <authorList>
            <person name="Durrens P."/>
            <person name="Klopp C."/>
            <person name="Biteau N."/>
            <person name="Fitton-Ouhabi V."/>
            <person name="Dementhon K."/>
            <person name="Accoceberry I."/>
            <person name="Sherman D.J."/>
            <person name="Noel T."/>
        </authorList>
    </citation>
    <scope>NUCLEOTIDE SEQUENCE [LARGE SCALE GENOMIC DNA]</scope>
    <source>
        <strain evidence="16 17">CBS 6936</strain>
    </source>
</reference>
<dbReference type="InterPro" id="IPR035892">
    <property type="entry name" value="C2_domain_sf"/>
</dbReference>
<dbReference type="GO" id="GO:0010793">
    <property type="term" value="P:regulation of mRNA export from nucleus"/>
    <property type="evidence" value="ECO:0007669"/>
    <property type="project" value="EnsemblFungi"/>
</dbReference>
<dbReference type="GO" id="GO:0043328">
    <property type="term" value="P:protein transport to vacuole involved in ubiquitin-dependent protein catabolic process via the multivesicular body sorting pathway"/>
    <property type="evidence" value="ECO:0007669"/>
    <property type="project" value="EnsemblFungi"/>
</dbReference>
<dbReference type="SUPFAM" id="SSF49562">
    <property type="entry name" value="C2 domain (Calcium/lipid-binding domain, CaLB)"/>
    <property type="match status" value="1"/>
</dbReference>
<dbReference type="InterPro" id="IPR036020">
    <property type="entry name" value="WW_dom_sf"/>
</dbReference>
<evidence type="ECO:0000256" key="10">
    <source>
        <dbReference type="PIRSR" id="PIRSR001569-1"/>
    </source>
</evidence>
<dbReference type="GO" id="GO:0070086">
    <property type="term" value="P:ubiquitin-dependent endocytosis"/>
    <property type="evidence" value="ECO:0007669"/>
    <property type="project" value="EnsemblFungi"/>
</dbReference>
<protein>
    <recommendedName>
        <fullName evidence="9">E3 ubiquitin-protein ligase</fullName>
        <ecNumber evidence="9">2.3.2.26</ecNumber>
    </recommendedName>
</protein>
<gene>
    <name evidence="16" type="ORF">A9F13_24g00429</name>
</gene>
<dbReference type="InterPro" id="IPR000569">
    <property type="entry name" value="HECT_dom"/>
</dbReference>
<dbReference type="OMA" id="WKRPTLD"/>
<evidence type="ECO:0000259" key="13">
    <source>
        <dbReference type="PROSITE" id="PS50004"/>
    </source>
</evidence>
<dbReference type="FunFam" id="3.30.2410.10:FF:000001">
    <property type="entry name" value="E3 ubiquitin-protein ligase NEDD4-like"/>
    <property type="match status" value="1"/>
</dbReference>
<dbReference type="SMART" id="SM00119">
    <property type="entry name" value="HECTc"/>
    <property type="match status" value="1"/>
</dbReference>
<dbReference type="GO" id="GO:0010794">
    <property type="term" value="P:regulation of dolichol biosynthetic process"/>
    <property type="evidence" value="ECO:0007669"/>
    <property type="project" value="EnsemblFungi"/>
</dbReference>
<dbReference type="GO" id="GO:0005634">
    <property type="term" value="C:nucleus"/>
    <property type="evidence" value="ECO:0007669"/>
    <property type="project" value="EnsemblFungi"/>
</dbReference>
<dbReference type="GO" id="GO:0034450">
    <property type="term" value="F:ubiquitin-ubiquitin ligase activity"/>
    <property type="evidence" value="ECO:0007669"/>
    <property type="project" value="EnsemblFungi"/>
</dbReference>
<dbReference type="PROSITE" id="PS50237">
    <property type="entry name" value="HECT"/>
    <property type="match status" value="1"/>
</dbReference>
<dbReference type="GO" id="GO:1990306">
    <property type="term" value="C:RSP5-BUL ubiquitin ligase complex"/>
    <property type="evidence" value="ECO:0007669"/>
    <property type="project" value="EnsemblFungi"/>
</dbReference>
<dbReference type="GO" id="GO:0016973">
    <property type="term" value="P:poly(A)+ mRNA export from nucleus"/>
    <property type="evidence" value="ECO:0007669"/>
    <property type="project" value="EnsemblFungi"/>
</dbReference>
<dbReference type="GO" id="GO:0048260">
    <property type="term" value="P:positive regulation of receptor-mediated endocytosis"/>
    <property type="evidence" value="ECO:0007669"/>
    <property type="project" value="EnsemblFungi"/>
</dbReference>
<dbReference type="GO" id="GO:0045723">
    <property type="term" value="P:positive regulation of fatty acid biosynthetic process"/>
    <property type="evidence" value="ECO:0007669"/>
    <property type="project" value="EnsemblFungi"/>
</dbReference>
<dbReference type="FunFam" id="3.30.2160.10:FF:000001">
    <property type="entry name" value="E3 ubiquitin-protein ligase NEDD4-like"/>
    <property type="match status" value="1"/>
</dbReference>
<evidence type="ECO:0000256" key="11">
    <source>
        <dbReference type="PROSITE-ProRule" id="PRU00104"/>
    </source>
</evidence>
<keyword evidence="7" id="KW-0677">Repeat</keyword>
<dbReference type="GO" id="GO:2000238">
    <property type="term" value="P:regulation of tRNA export from nucleus"/>
    <property type="evidence" value="ECO:0007669"/>
    <property type="project" value="EnsemblFungi"/>
</dbReference>
<dbReference type="GO" id="GO:0010994">
    <property type="term" value="P:free ubiquitin chain polymerization"/>
    <property type="evidence" value="ECO:0007669"/>
    <property type="project" value="EnsemblFungi"/>
</dbReference>
<evidence type="ECO:0000256" key="6">
    <source>
        <dbReference type="ARBA" id="ARBA00022679"/>
    </source>
</evidence>
<evidence type="ECO:0000256" key="9">
    <source>
        <dbReference type="PIRNR" id="PIRNR001569"/>
    </source>
</evidence>
<feature type="compositionally biased region" description="Polar residues" evidence="12">
    <location>
        <begin position="162"/>
        <end position="174"/>
    </location>
</feature>
<comment type="similarity">
    <text evidence="4">Belongs to the RSP5/NEDD4 family.</text>
</comment>
<dbReference type="FunFam" id="2.20.70.10:FF:000011">
    <property type="entry name" value="E3 ubiquitin-protein ligase"/>
    <property type="match status" value="1"/>
</dbReference>
<dbReference type="GO" id="GO:0010795">
    <property type="term" value="P:regulation of ubiquinone biosynthetic process"/>
    <property type="evidence" value="ECO:0007669"/>
    <property type="project" value="EnsemblFungi"/>
</dbReference>
<dbReference type="Gene3D" id="3.30.2410.10">
    <property type="entry name" value="Hect, E3 ligase catalytic domain"/>
    <property type="match status" value="1"/>
</dbReference>
<dbReference type="GO" id="GO:0070651">
    <property type="term" value="P:nonfunctional rRNA decay"/>
    <property type="evidence" value="ECO:0007669"/>
    <property type="project" value="EnsemblFungi"/>
</dbReference>
<keyword evidence="6 9" id="KW-0808">Transferase</keyword>
<dbReference type="PANTHER" id="PTHR11254">
    <property type="entry name" value="HECT DOMAIN UBIQUITIN-PROTEIN LIGASE"/>
    <property type="match status" value="1"/>
</dbReference>
<dbReference type="Gene3D" id="3.30.2160.10">
    <property type="entry name" value="Hect, E3 ligase catalytic domain"/>
    <property type="match status" value="1"/>
</dbReference>
<evidence type="ECO:0000256" key="8">
    <source>
        <dbReference type="ARBA" id="ARBA00022786"/>
    </source>
</evidence>
<dbReference type="GO" id="GO:0032880">
    <property type="term" value="P:regulation of protein localization"/>
    <property type="evidence" value="ECO:0007669"/>
    <property type="project" value="EnsemblFungi"/>
</dbReference>
<evidence type="ECO:0000313" key="16">
    <source>
        <dbReference type="EMBL" id="OVF05144.1"/>
    </source>
</evidence>
<dbReference type="PIRSF" id="PIRSF001569">
    <property type="entry name" value="E3_ub_ligase_SMURF1"/>
    <property type="match status" value="1"/>
</dbReference>
<evidence type="ECO:0000313" key="17">
    <source>
        <dbReference type="Proteomes" id="UP000195602"/>
    </source>
</evidence>
<feature type="region of interest" description="Disordered" evidence="12">
    <location>
        <begin position="128"/>
        <end position="189"/>
    </location>
</feature>
<dbReference type="InterPro" id="IPR050409">
    <property type="entry name" value="E3_ubiq-protein_ligase"/>
</dbReference>
<dbReference type="Gene3D" id="2.60.40.150">
    <property type="entry name" value="C2 domain"/>
    <property type="match status" value="1"/>
</dbReference>
<evidence type="ECO:0000256" key="5">
    <source>
        <dbReference type="ARBA" id="ARBA00022490"/>
    </source>
</evidence>
<dbReference type="GO" id="GO:0032443">
    <property type="term" value="P:regulation of ergosterol biosynthetic process"/>
    <property type="evidence" value="ECO:0007669"/>
    <property type="project" value="EnsemblFungi"/>
</dbReference>
<keyword evidence="5" id="KW-0963">Cytoplasm</keyword>
<dbReference type="Proteomes" id="UP000195602">
    <property type="component" value="Unassembled WGS sequence"/>
</dbReference>
<accession>A0AA91SZT5</accession>
<dbReference type="InterPro" id="IPR000008">
    <property type="entry name" value="C2_dom"/>
</dbReference>
<dbReference type="GO" id="GO:0022626">
    <property type="term" value="C:cytosolic ribosome"/>
    <property type="evidence" value="ECO:0007669"/>
    <property type="project" value="EnsemblFungi"/>
</dbReference>
<dbReference type="InterPro" id="IPR035983">
    <property type="entry name" value="Hect_E3_ubiquitin_ligase"/>
</dbReference>
<comment type="caution">
    <text evidence="16">The sequence shown here is derived from an EMBL/GenBank/DDBJ whole genome shotgun (WGS) entry which is preliminary data.</text>
</comment>
<dbReference type="GO" id="GO:0072671">
    <property type="term" value="P:mitochondria-associated ubiquitin-dependent protein catabolic process"/>
    <property type="evidence" value="ECO:0007669"/>
    <property type="project" value="EnsemblFungi"/>
</dbReference>
<comment type="catalytic activity">
    <reaction evidence="1 9">
        <text>S-ubiquitinyl-[E2 ubiquitin-conjugating enzyme]-L-cysteine + [acceptor protein]-L-lysine = [E2 ubiquitin-conjugating enzyme]-L-cysteine + N(6)-ubiquitinyl-[acceptor protein]-L-lysine.</text>
        <dbReference type="EC" id="2.3.2.26"/>
    </reaction>
</comment>
<name>A0AA91SZT5_CLALS</name>
<dbReference type="CDD" id="cd00078">
    <property type="entry name" value="HECTc"/>
    <property type="match status" value="1"/>
</dbReference>
<dbReference type="GO" id="GO:0006325">
    <property type="term" value="P:chromatin organization"/>
    <property type="evidence" value="ECO:0007669"/>
    <property type="project" value="EnsemblFungi"/>
</dbReference>
<dbReference type="GO" id="GO:0043130">
    <property type="term" value="F:ubiquitin binding"/>
    <property type="evidence" value="ECO:0007669"/>
    <property type="project" value="EnsemblFungi"/>
</dbReference>
<evidence type="ECO:0000256" key="12">
    <source>
        <dbReference type="SAM" id="MobiDB-lite"/>
    </source>
</evidence>
<feature type="compositionally biased region" description="Polar residues" evidence="12">
    <location>
        <begin position="242"/>
        <end position="253"/>
    </location>
</feature>
<dbReference type="GO" id="GO:0005794">
    <property type="term" value="C:Golgi apparatus"/>
    <property type="evidence" value="ECO:0007669"/>
    <property type="project" value="EnsemblFungi"/>
</dbReference>
<dbReference type="SUPFAM" id="SSF56204">
    <property type="entry name" value="Hect, E3 ligase catalytic domain"/>
    <property type="match status" value="1"/>
</dbReference>
<feature type="domain" description="WW" evidence="14">
    <location>
        <begin position="289"/>
        <end position="322"/>
    </location>
</feature>
<feature type="region of interest" description="Disordered" evidence="12">
    <location>
        <begin position="202"/>
        <end position="253"/>
    </location>
</feature>
<dbReference type="GO" id="GO:0006515">
    <property type="term" value="P:protein quality control for misfolded or incompletely synthesized proteins"/>
    <property type="evidence" value="ECO:0007669"/>
    <property type="project" value="EnsemblFungi"/>
</dbReference>
<dbReference type="Pfam" id="PF00632">
    <property type="entry name" value="HECT"/>
    <property type="match status" value="1"/>
</dbReference>
<dbReference type="PROSITE" id="PS01159">
    <property type="entry name" value="WW_DOMAIN_1"/>
    <property type="match status" value="3"/>
</dbReference>
<keyword evidence="8 9" id="KW-0833">Ubl conjugation pathway</keyword>
<dbReference type="KEGG" id="clus:A9F13_24g00429"/>
<evidence type="ECO:0000256" key="1">
    <source>
        <dbReference type="ARBA" id="ARBA00000885"/>
    </source>
</evidence>
<dbReference type="GO" id="GO:1903577">
    <property type="term" value="P:cellular response to L-arginine"/>
    <property type="evidence" value="ECO:0007669"/>
    <property type="project" value="EnsemblFungi"/>
</dbReference>
<dbReference type="SUPFAM" id="SSF51045">
    <property type="entry name" value="WW domain"/>
    <property type="match status" value="3"/>
</dbReference>
<dbReference type="GO" id="GO:0070534">
    <property type="term" value="P:protein K63-linked ubiquitination"/>
    <property type="evidence" value="ECO:0007669"/>
    <property type="project" value="EnsemblFungi"/>
</dbReference>
<dbReference type="SMART" id="SM00456">
    <property type="entry name" value="WW"/>
    <property type="match status" value="3"/>
</dbReference>
<feature type="domain" description="WW" evidence="14">
    <location>
        <begin position="344"/>
        <end position="377"/>
    </location>
</feature>
<evidence type="ECO:0000256" key="4">
    <source>
        <dbReference type="ARBA" id="ARBA00010334"/>
    </source>
</evidence>
<feature type="domain" description="WW" evidence="14">
    <location>
        <begin position="178"/>
        <end position="211"/>
    </location>
</feature>
<dbReference type="InterPro" id="IPR024928">
    <property type="entry name" value="E3_ub_ligase_SMURF1"/>
</dbReference>
<dbReference type="GO" id="GO:0005934">
    <property type="term" value="C:cellular bud tip"/>
    <property type="evidence" value="ECO:0007669"/>
    <property type="project" value="EnsemblFungi"/>
</dbReference>
<evidence type="ECO:0000256" key="3">
    <source>
        <dbReference type="ARBA" id="ARBA00004906"/>
    </source>
</evidence>
<dbReference type="GO" id="GO:0035091">
    <property type="term" value="F:phosphatidylinositol binding"/>
    <property type="evidence" value="ECO:0007669"/>
    <property type="project" value="EnsemblFungi"/>
</dbReference>
<dbReference type="SMART" id="SM00239">
    <property type="entry name" value="C2"/>
    <property type="match status" value="1"/>
</dbReference>
<dbReference type="Pfam" id="PF00168">
    <property type="entry name" value="C2"/>
    <property type="match status" value="1"/>
</dbReference>
<dbReference type="GO" id="GO:0000151">
    <property type="term" value="C:ubiquitin ligase complex"/>
    <property type="evidence" value="ECO:0007669"/>
    <property type="project" value="EnsemblFungi"/>
</dbReference>
<evidence type="ECO:0000259" key="14">
    <source>
        <dbReference type="PROSITE" id="PS50020"/>
    </source>
</evidence>
<evidence type="ECO:0000256" key="2">
    <source>
        <dbReference type="ARBA" id="ARBA00004496"/>
    </source>
</evidence>